<dbReference type="InterPro" id="IPR032710">
    <property type="entry name" value="NTF2-like_dom_sf"/>
</dbReference>
<evidence type="ECO:0000313" key="3">
    <source>
        <dbReference type="Proteomes" id="UP001246473"/>
    </source>
</evidence>
<dbReference type="Gene3D" id="3.10.450.50">
    <property type="match status" value="1"/>
</dbReference>
<dbReference type="PANTHER" id="PTHR41252:SF1">
    <property type="entry name" value="BLR2505 PROTEIN"/>
    <property type="match status" value="1"/>
</dbReference>
<dbReference type="EMBL" id="JANSLM010000004">
    <property type="protein sequence ID" value="MDT8838738.1"/>
    <property type="molecule type" value="Genomic_DNA"/>
</dbReference>
<dbReference type="Proteomes" id="UP001246473">
    <property type="component" value="Unassembled WGS sequence"/>
</dbReference>
<proteinExistence type="predicted"/>
<dbReference type="PANTHER" id="PTHR41252">
    <property type="entry name" value="BLR2505 PROTEIN"/>
    <property type="match status" value="1"/>
</dbReference>
<evidence type="ECO:0000313" key="2">
    <source>
        <dbReference type="EMBL" id="MDT8838738.1"/>
    </source>
</evidence>
<feature type="domain" description="SnoaL-like" evidence="1">
    <location>
        <begin position="10"/>
        <end position="116"/>
    </location>
</feature>
<name>A0AAP5UU34_9BURK</name>
<evidence type="ECO:0000259" key="1">
    <source>
        <dbReference type="Pfam" id="PF12680"/>
    </source>
</evidence>
<comment type="caution">
    <text evidence="2">The sequence shown here is derived from an EMBL/GenBank/DDBJ whole genome shotgun (WGS) entry which is preliminary data.</text>
</comment>
<gene>
    <name evidence="2" type="ORF">ParKJ_15075</name>
</gene>
<reference evidence="2" key="1">
    <citation type="submission" date="2022-08" db="EMBL/GenBank/DDBJ databases">
        <authorList>
            <person name="Kim S.-J."/>
        </authorList>
    </citation>
    <scope>NUCLEOTIDE SEQUENCE</scope>
    <source>
        <strain evidence="2">KJ</strain>
    </source>
</reference>
<sequence>MSTEDDVQIVKGFFGAIGRGDKQALLALCAEDIEWIIPGENWPLAGTHRGHTGVADVLQKASQEVEMTSPEPPEFVAQGGRVMVLGVAIGKIKATEKPFKDDFVFAITVRNGKITNIREYVDTQALARASERDASGPA</sequence>
<dbReference type="InterPro" id="IPR037401">
    <property type="entry name" value="SnoaL-like"/>
</dbReference>
<accession>A0AAP5UU34</accession>
<dbReference type="SUPFAM" id="SSF54427">
    <property type="entry name" value="NTF2-like"/>
    <property type="match status" value="1"/>
</dbReference>
<organism evidence="2 3">
    <name type="scientific">Paraburkholderia fungorum</name>
    <dbReference type="NCBI Taxonomy" id="134537"/>
    <lineage>
        <taxon>Bacteria</taxon>
        <taxon>Pseudomonadati</taxon>
        <taxon>Pseudomonadota</taxon>
        <taxon>Betaproteobacteria</taxon>
        <taxon>Burkholderiales</taxon>
        <taxon>Burkholderiaceae</taxon>
        <taxon>Paraburkholderia</taxon>
    </lineage>
</organism>
<dbReference type="AlphaFoldDB" id="A0AAP5UU34"/>
<dbReference type="Pfam" id="PF12680">
    <property type="entry name" value="SnoaL_2"/>
    <property type="match status" value="1"/>
</dbReference>
<dbReference type="RefSeq" id="WP_106355737.1">
    <property type="nucleotide sequence ID" value="NZ_JANSLM010000004.1"/>
</dbReference>
<protein>
    <submittedName>
        <fullName evidence="2">Nuclear transport factor 2 family protein</fullName>
    </submittedName>
</protein>